<gene>
    <name evidence="3" type="ORF">P43SY_011636</name>
</gene>
<proteinExistence type="predicted"/>
<evidence type="ECO:0000256" key="1">
    <source>
        <dbReference type="SAM" id="Coils"/>
    </source>
</evidence>
<accession>A0AAD5LSL4</accession>
<evidence type="ECO:0000313" key="3">
    <source>
        <dbReference type="EMBL" id="KAJ0391204.1"/>
    </source>
</evidence>
<feature type="signal peptide" evidence="2">
    <location>
        <begin position="1"/>
        <end position="19"/>
    </location>
</feature>
<keyword evidence="1" id="KW-0175">Coiled coil</keyword>
<dbReference type="Proteomes" id="UP001209570">
    <property type="component" value="Unassembled WGS sequence"/>
</dbReference>
<feature type="chain" id="PRO_5042119149" description="Transmembrane protein" evidence="2">
    <location>
        <begin position="20"/>
        <end position="153"/>
    </location>
</feature>
<feature type="coiled-coil region" evidence="1">
    <location>
        <begin position="50"/>
        <end position="123"/>
    </location>
</feature>
<comment type="caution">
    <text evidence="3">The sequence shown here is derived from an EMBL/GenBank/DDBJ whole genome shotgun (WGS) entry which is preliminary data.</text>
</comment>
<protein>
    <recommendedName>
        <fullName evidence="5">Transmembrane protein</fullName>
    </recommendedName>
</protein>
<dbReference type="EMBL" id="JAKCXM010001224">
    <property type="protein sequence ID" value="KAJ0391204.1"/>
    <property type="molecule type" value="Genomic_DNA"/>
</dbReference>
<evidence type="ECO:0000256" key="2">
    <source>
        <dbReference type="SAM" id="SignalP"/>
    </source>
</evidence>
<sequence>MSFIVRAFLAIVMAHLVLCCTRYRTRHSVTLRMQAALMRLAALDSESSDQQLLLEKIRVLNARIEQLQADMTAALRPAVCEEIKFYARRRVLDEALAASKCEVEELKAREQEALAAVESWKSACWRRIARLEREMMARLPMLMRRHVTPPSAQ</sequence>
<reference evidence="3" key="1">
    <citation type="submission" date="2021-12" db="EMBL/GenBank/DDBJ databases">
        <title>Prjna785345.</title>
        <authorList>
            <person name="Rujirawat T."/>
            <person name="Krajaejun T."/>
        </authorList>
    </citation>
    <scope>NUCLEOTIDE SEQUENCE</scope>
    <source>
        <strain evidence="3">Pi057C3</strain>
    </source>
</reference>
<name>A0AAD5LSL4_PYTIN</name>
<dbReference type="AlphaFoldDB" id="A0AAD5LSL4"/>
<evidence type="ECO:0000313" key="4">
    <source>
        <dbReference type="Proteomes" id="UP001209570"/>
    </source>
</evidence>
<keyword evidence="4" id="KW-1185">Reference proteome</keyword>
<organism evidence="3 4">
    <name type="scientific">Pythium insidiosum</name>
    <name type="common">Pythiosis disease agent</name>
    <dbReference type="NCBI Taxonomy" id="114742"/>
    <lineage>
        <taxon>Eukaryota</taxon>
        <taxon>Sar</taxon>
        <taxon>Stramenopiles</taxon>
        <taxon>Oomycota</taxon>
        <taxon>Peronosporomycetes</taxon>
        <taxon>Pythiales</taxon>
        <taxon>Pythiaceae</taxon>
        <taxon>Pythium</taxon>
    </lineage>
</organism>
<keyword evidence="2" id="KW-0732">Signal</keyword>
<evidence type="ECO:0008006" key="5">
    <source>
        <dbReference type="Google" id="ProtNLM"/>
    </source>
</evidence>